<feature type="region of interest" description="Disordered" evidence="2">
    <location>
        <begin position="1"/>
        <end position="41"/>
    </location>
</feature>
<keyword evidence="3" id="KW-1185">Reference proteome</keyword>
<sequence length="102" mass="11628">MNSTNFDEKNDNENHPPNMNSSFSTEEESGPSESKKRKLSIGVSPSLAAIKLKMLQIENDELKKVVEKLDKENTDLKQNKEEPLKSKILFLTSTINDYEEKV</sequence>
<proteinExistence type="predicted"/>
<accession>A0A914QU75</accession>
<feature type="coiled-coil region" evidence="1">
    <location>
        <begin position="52"/>
        <end position="82"/>
    </location>
</feature>
<evidence type="ECO:0000256" key="1">
    <source>
        <dbReference type="SAM" id="Coils"/>
    </source>
</evidence>
<reference evidence="4" key="1">
    <citation type="submission" date="2022-11" db="UniProtKB">
        <authorList>
            <consortium name="WormBaseParasite"/>
        </authorList>
    </citation>
    <scope>IDENTIFICATION</scope>
</reference>
<feature type="compositionally biased region" description="Basic and acidic residues" evidence="2">
    <location>
        <begin position="1"/>
        <end position="14"/>
    </location>
</feature>
<organism evidence="3 4">
    <name type="scientific">Panagrolaimus davidi</name>
    <dbReference type="NCBI Taxonomy" id="227884"/>
    <lineage>
        <taxon>Eukaryota</taxon>
        <taxon>Metazoa</taxon>
        <taxon>Ecdysozoa</taxon>
        <taxon>Nematoda</taxon>
        <taxon>Chromadorea</taxon>
        <taxon>Rhabditida</taxon>
        <taxon>Tylenchina</taxon>
        <taxon>Panagrolaimomorpha</taxon>
        <taxon>Panagrolaimoidea</taxon>
        <taxon>Panagrolaimidae</taxon>
        <taxon>Panagrolaimus</taxon>
    </lineage>
</organism>
<feature type="compositionally biased region" description="Polar residues" evidence="2">
    <location>
        <begin position="15"/>
        <end position="24"/>
    </location>
</feature>
<protein>
    <submittedName>
        <fullName evidence="4">Uncharacterized protein</fullName>
    </submittedName>
</protein>
<evidence type="ECO:0000313" key="3">
    <source>
        <dbReference type="Proteomes" id="UP000887578"/>
    </source>
</evidence>
<keyword evidence="1" id="KW-0175">Coiled coil</keyword>
<dbReference type="WBParaSite" id="PDA_v2.g7509.t1">
    <property type="protein sequence ID" value="PDA_v2.g7509.t1"/>
    <property type="gene ID" value="PDA_v2.g7509"/>
</dbReference>
<name>A0A914QU75_9BILA</name>
<evidence type="ECO:0000313" key="4">
    <source>
        <dbReference type="WBParaSite" id="PDA_v2.g7509.t1"/>
    </source>
</evidence>
<dbReference type="AlphaFoldDB" id="A0A914QU75"/>
<dbReference type="Proteomes" id="UP000887578">
    <property type="component" value="Unplaced"/>
</dbReference>
<evidence type="ECO:0000256" key="2">
    <source>
        <dbReference type="SAM" id="MobiDB-lite"/>
    </source>
</evidence>